<evidence type="ECO:0000313" key="3">
    <source>
        <dbReference type="Proteomes" id="UP000505077"/>
    </source>
</evidence>
<dbReference type="AlphaFoldDB" id="A0A6L2R6W2"/>
<organism evidence="2 3">
    <name type="scientific">Candidatus Desulfovibrio kirbyi</name>
    <dbReference type="NCBI Taxonomy" id="2696086"/>
    <lineage>
        <taxon>Bacteria</taxon>
        <taxon>Pseudomonadati</taxon>
        <taxon>Thermodesulfobacteriota</taxon>
        <taxon>Desulfovibrionia</taxon>
        <taxon>Desulfovibrionales</taxon>
        <taxon>Desulfovibrionaceae</taxon>
        <taxon>Desulfovibrio</taxon>
    </lineage>
</organism>
<protein>
    <recommendedName>
        <fullName evidence="1">MrfA-like Zn-binding domain-containing protein</fullName>
    </recommendedName>
</protein>
<dbReference type="Pfam" id="PF09369">
    <property type="entry name" value="MZB"/>
    <property type="match status" value="1"/>
</dbReference>
<reference evidence="2 3" key="1">
    <citation type="journal article" date="2020" name="ISME J.">
        <title>Parallel Reductive Genome Evolution in Desulfovibrio Ectosymbionts Independently Acquired by Trichonympha Protists in the Termite Gut.</title>
        <authorList>
            <person name="Takeuchi M."/>
            <person name="Kuwahara H."/>
            <person name="Murakami T."/>
            <person name="Takahashi K."/>
            <person name="Kajitani R."/>
            <person name="Toyoda A."/>
            <person name="Itoh T."/>
            <person name="Ohkuma M."/>
            <person name="Hongoh Y."/>
        </authorList>
    </citation>
    <scope>NUCLEOTIDE SEQUENCE [LARGE SCALE GENOMIC DNA]</scope>
    <source>
        <strain evidence="2">ZnDsv-02</strain>
    </source>
</reference>
<dbReference type="Proteomes" id="UP000505077">
    <property type="component" value="Unassembled WGS sequence"/>
</dbReference>
<feature type="domain" description="MrfA-like Zn-binding" evidence="1">
    <location>
        <begin position="502"/>
        <end position="585"/>
    </location>
</feature>
<evidence type="ECO:0000259" key="1">
    <source>
        <dbReference type="Pfam" id="PF09369"/>
    </source>
</evidence>
<sequence length="622" mass="70843">MLRGVHQALYKYLPGSWVDFTQSGGGSPYAVHVDRWNSVYLTGINNKRLLRIVNQRVSEFKNGSPDGAASVVNFSSIINEDNYYVLTPKVSEQERAIVTSVEPRVFVCNSCGRVRQYYSYDEFKRREHEKCDVCGKHMAQLRMIRFCKCGYAEGVFIPKCHNKEHGTKYMTRRGSGLDFVCKRCGQKTNLPFYCPDCKQKLDIKPALDSSHYYPFTLSLIDLLDKRKDVFLDNGEESRGEKVVIAQYLGLIPQEKYDSIIAKGNVTQEDEFEAVLQKEAEDLRLGGLDDATIAMVLDAKRRTNPNGNIFESMEKVVHGLSIISIDDIKPIAEEILEYDELIHAKIVLSLKEAESDAEIVNDGIKPDYVGIAKSLGFSNVQICSGVPIVFAAYGYTRKERESLEGVKLHGFPQEMGKKNVYATRLETEGVLFELDRRRVLTWLLDNQLIQKDDLPQDMSDYGIKMWFLDCIQLDRITQFTPIDEIDTFGVITKKVYTLMHSISHALINEASEICGLDKSSLSEYILPNIPAVFVYCSNSQGFNMGALYSAFQSHFDHWLKHAKERSKKCIFDPICIDKEKACAGCLFLNEVSCQHFNKDLDRGYLCGYFDKQKQVKLTGFWED</sequence>
<evidence type="ECO:0000313" key="2">
    <source>
        <dbReference type="EMBL" id="GFH63338.1"/>
    </source>
</evidence>
<name>A0A6L2R6W2_9BACT</name>
<comment type="caution">
    <text evidence="2">The sequence shown here is derived from an EMBL/GenBank/DDBJ whole genome shotgun (WGS) entry which is preliminary data.</text>
</comment>
<dbReference type="EMBL" id="BLLL01000012">
    <property type="protein sequence ID" value="GFH63338.1"/>
    <property type="molecule type" value="Genomic_DNA"/>
</dbReference>
<proteinExistence type="predicted"/>
<gene>
    <name evidence="2" type="ORF">ZNDK_1109</name>
</gene>
<dbReference type="InterPro" id="IPR018973">
    <property type="entry name" value="MZB"/>
</dbReference>
<accession>A0A6L2R6W2</accession>